<dbReference type="PANTHER" id="PTHR43289">
    <property type="entry name" value="MITOGEN-ACTIVATED PROTEIN KINASE KINASE KINASE 20-RELATED"/>
    <property type="match status" value="1"/>
</dbReference>
<feature type="transmembrane region" description="Helical" evidence="9">
    <location>
        <begin position="345"/>
        <end position="363"/>
    </location>
</feature>
<dbReference type="PROSITE" id="PS00108">
    <property type="entry name" value="PROTEIN_KINASE_ST"/>
    <property type="match status" value="1"/>
</dbReference>
<evidence type="ECO:0000256" key="8">
    <source>
        <dbReference type="SAM" id="MobiDB-lite"/>
    </source>
</evidence>
<evidence type="ECO:0000256" key="5">
    <source>
        <dbReference type="ARBA" id="ARBA00022777"/>
    </source>
</evidence>
<dbReference type="AlphaFoldDB" id="A0A6L9Q7M7"/>
<dbReference type="InterPro" id="IPR008271">
    <property type="entry name" value="Ser/Thr_kinase_AS"/>
</dbReference>
<evidence type="ECO:0000256" key="9">
    <source>
        <dbReference type="SAM" id="Phobius"/>
    </source>
</evidence>
<dbReference type="RefSeq" id="WP_163052732.1">
    <property type="nucleotide sequence ID" value="NZ_JAAGLI010000010.1"/>
</dbReference>
<dbReference type="PROSITE" id="PS00107">
    <property type="entry name" value="PROTEIN_KINASE_ATP"/>
    <property type="match status" value="1"/>
</dbReference>
<dbReference type="SUPFAM" id="SSF56112">
    <property type="entry name" value="Protein kinase-like (PK-like)"/>
    <property type="match status" value="1"/>
</dbReference>
<feature type="binding site" evidence="7">
    <location>
        <position position="42"/>
    </location>
    <ligand>
        <name>ATP</name>
        <dbReference type="ChEBI" id="CHEBI:30616"/>
    </ligand>
</feature>
<feature type="transmembrane region" description="Helical" evidence="9">
    <location>
        <begin position="485"/>
        <end position="507"/>
    </location>
</feature>
<feature type="region of interest" description="Disordered" evidence="8">
    <location>
        <begin position="271"/>
        <end position="300"/>
    </location>
</feature>
<organism evidence="11 12">
    <name type="scientific">Actinomadura bangladeshensis</name>
    <dbReference type="NCBI Taxonomy" id="453573"/>
    <lineage>
        <taxon>Bacteria</taxon>
        <taxon>Bacillati</taxon>
        <taxon>Actinomycetota</taxon>
        <taxon>Actinomycetes</taxon>
        <taxon>Streptosporangiales</taxon>
        <taxon>Thermomonosporaceae</taxon>
        <taxon>Actinomadura</taxon>
    </lineage>
</organism>
<evidence type="ECO:0000256" key="4">
    <source>
        <dbReference type="ARBA" id="ARBA00022741"/>
    </source>
</evidence>
<keyword evidence="9" id="KW-0472">Membrane</keyword>
<keyword evidence="9" id="KW-0812">Transmembrane</keyword>
<sequence length="518" mass="54685">MSWDGEGVLAGRYRNLGRIGQGGMGSVWRAHDADLDREVAIKELRVPEQVTEQERSVWYARMEREARAAARLRHPGIVTVYDRVMGEDGRPWIVMELVRGQSLQGLLARQGMLPARQAAAIGLAMLDALSAAHAHGIVHRDVKPANVLLEGDRVVLTDFGIAAVEGDAALTRSGAVLGTPAYMSPEQVHGETATPASDLWALGATLYAAVEGRPPFTAPTHGALFVAIATREPAPPRCGGPLAQLLNGLLRKEPADRLSPAQARDLLQAAAGVGERRPDQDGPSVPGPETRIDPMRGSTDSGARPVAVRGALVCVWFAVAAVLLLPRDLSDPIGVEVLLDTAPRWLVVVLGLVVVSSFGLWNLTHRPGITLAVVALLDLLLSLAAPSGYDAVVINEVGGYGNAPNIGVGTALAWLAGAGALMFAFAGVNKSLLARLPSLGRRHALLRAAVLIEGVAAVLWLPVVFRGLGMEMDADMGTQLGTDGRAWALIGALGTVLIAWIAAHTVFRQSRRQGAARP</sequence>
<feature type="transmembrane region" description="Helical" evidence="9">
    <location>
        <begin position="370"/>
        <end position="389"/>
    </location>
</feature>
<dbReference type="CDD" id="cd14014">
    <property type="entry name" value="STKc_PknB_like"/>
    <property type="match status" value="1"/>
</dbReference>
<dbReference type="PROSITE" id="PS50011">
    <property type="entry name" value="PROTEIN_KINASE_DOM"/>
    <property type="match status" value="1"/>
</dbReference>
<dbReference type="InterPro" id="IPR011009">
    <property type="entry name" value="Kinase-like_dom_sf"/>
</dbReference>
<gene>
    <name evidence="11" type="ORF">G3I70_00855</name>
</gene>
<dbReference type="GO" id="GO:0004674">
    <property type="term" value="F:protein serine/threonine kinase activity"/>
    <property type="evidence" value="ECO:0007669"/>
    <property type="project" value="UniProtKB-KW"/>
</dbReference>
<feature type="domain" description="Protein kinase" evidence="10">
    <location>
        <begin position="13"/>
        <end position="267"/>
    </location>
</feature>
<name>A0A6L9Q7M7_9ACTN</name>
<keyword evidence="6 7" id="KW-0067">ATP-binding</keyword>
<dbReference type="GO" id="GO:0005524">
    <property type="term" value="F:ATP binding"/>
    <property type="evidence" value="ECO:0007669"/>
    <property type="project" value="UniProtKB-UniRule"/>
</dbReference>
<dbReference type="EMBL" id="JAAGLI010000010">
    <property type="protein sequence ID" value="NEA21052.1"/>
    <property type="molecule type" value="Genomic_DNA"/>
</dbReference>
<proteinExistence type="predicted"/>
<dbReference type="Proteomes" id="UP000475532">
    <property type="component" value="Unassembled WGS sequence"/>
</dbReference>
<keyword evidence="9" id="KW-1133">Transmembrane helix</keyword>
<dbReference type="EC" id="2.7.11.1" evidence="1"/>
<dbReference type="InterPro" id="IPR000719">
    <property type="entry name" value="Prot_kinase_dom"/>
</dbReference>
<dbReference type="InterPro" id="IPR017441">
    <property type="entry name" value="Protein_kinase_ATP_BS"/>
</dbReference>
<evidence type="ECO:0000256" key="6">
    <source>
        <dbReference type="ARBA" id="ARBA00022840"/>
    </source>
</evidence>
<reference evidence="11 12" key="1">
    <citation type="submission" date="2020-01" db="EMBL/GenBank/DDBJ databases">
        <title>Insect and environment-associated Actinomycetes.</title>
        <authorList>
            <person name="Currrie C."/>
            <person name="Chevrette M."/>
            <person name="Carlson C."/>
            <person name="Stubbendieck R."/>
            <person name="Wendt-Pienkowski E."/>
        </authorList>
    </citation>
    <scope>NUCLEOTIDE SEQUENCE [LARGE SCALE GENOMIC DNA]</scope>
    <source>
        <strain evidence="11 12">SID10258</strain>
    </source>
</reference>
<evidence type="ECO:0000259" key="10">
    <source>
        <dbReference type="PROSITE" id="PS50011"/>
    </source>
</evidence>
<comment type="caution">
    <text evidence="11">The sequence shown here is derived from an EMBL/GenBank/DDBJ whole genome shotgun (WGS) entry which is preliminary data.</text>
</comment>
<keyword evidence="4 7" id="KW-0547">Nucleotide-binding</keyword>
<evidence type="ECO:0000313" key="12">
    <source>
        <dbReference type="Proteomes" id="UP000475532"/>
    </source>
</evidence>
<dbReference type="PANTHER" id="PTHR43289:SF6">
    <property type="entry name" value="SERINE_THREONINE-PROTEIN KINASE NEKL-3"/>
    <property type="match status" value="1"/>
</dbReference>
<evidence type="ECO:0000256" key="3">
    <source>
        <dbReference type="ARBA" id="ARBA00022679"/>
    </source>
</evidence>
<keyword evidence="2 11" id="KW-0723">Serine/threonine-protein kinase</keyword>
<feature type="transmembrane region" description="Helical" evidence="9">
    <location>
        <begin position="306"/>
        <end position="325"/>
    </location>
</feature>
<feature type="transmembrane region" description="Helical" evidence="9">
    <location>
        <begin position="444"/>
        <end position="465"/>
    </location>
</feature>
<evidence type="ECO:0000256" key="7">
    <source>
        <dbReference type="PROSITE-ProRule" id="PRU10141"/>
    </source>
</evidence>
<evidence type="ECO:0000313" key="11">
    <source>
        <dbReference type="EMBL" id="NEA21052.1"/>
    </source>
</evidence>
<dbReference type="Pfam" id="PF00069">
    <property type="entry name" value="Pkinase"/>
    <property type="match status" value="1"/>
</dbReference>
<feature type="transmembrane region" description="Helical" evidence="9">
    <location>
        <begin position="409"/>
        <end position="432"/>
    </location>
</feature>
<dbReference type="SMART" id="SM00220">
    <property type="entry name" value="S_TKc"/>
    <property type="match status" value="1"/>
</dbReference>
<dbReference type="Gene3D" id="1.10.510.10">
    <property type="entry name" value="Transferase(Phosphotransferase) domain 1"/>
    <property type="match status" value="1"/>
</dbReference>
<keyword evidence="3" id="KW-0808">Transferase</keyword>
<keyword evidence="5 11" id="KW-0418">Kinase</keyword>
<dbReference type="Gene3D" id="3.30.200.20">
    <property type="entry name" value="Phosphorylase Kinase, domain 1"/>
    <property type="match status" value="1"/>
</dbReference>
<accession>A0A6L9Q7M7</accession>
<protein>
    <recommendedName>
        <fullName evidence="1">non-specific serine/threonine protein kinase</fullName>
        <ecNumber evidence="1">2.7.11.1</ecNumber>
    </recommendedName>
</protein>
<evidence type="ECO:0000256" key="1">
    <source>
        <dbReference type="ARBA" id="ARBA00012513"/>
    </source>
</evidence>
<evidence type="ECO:0000256" key="2">
    <source>
        <dbReference type="ARBA" id="ARBA00022527"/>
    </source>
</evidence>